<accession>A0A919E3S8</accession>
<evidence type="ECO:0000313" key="1">
    <source>
        <dbReference type="EMBL" id="GHF11084.1"/>
    </source>
</evidence>
<sequence length="125" mass="13728">METVVLDIDPFLSGTGFSAVAAGDKARVEIPIANTATKGKVRFFIRLSPVGYRDPKNPALVSPGSIKVRVSGHFVRTIPATFAHALTVMTVIWTKLISLSARRVIPPLHLSEKLNYMITYIYTDD</sequence>
<proteinExistence type="predicted"/>
<reference evidence="1" key="1">
    <citation type="journal article" date="2014" name="Int. J. Syst. Evol. Microbiol.">
        <title>Complete genome sequence of Corynebacterium casei LMG S-19264T (=DSM 44701T), isolated from a smear-ripened cheese.</title>
        <authorList>
            <consortium name="US DOE Joint Genome Institute (JGI-PGF)"/>
            <person name="Walter F."/>
            <person name="Albersmeier A."/>
            <person name="Kalinowski J."/>
            <person name="Ruckert C."/>
        </authorList>
    </citation>
    <scope>NUCLEOTIDE SEQUENCE</scope>
    <source>
        <strain evidence="1">KCTC 42590</strain>
    </source>
</reference>
<dbReference type="Proteomes" id="UP000630923">
    <property type="component" value="Unassembled WGS sequence"/>
</dbReference>
<gene>
    <name evidence="1" type="ORF">GCM10017044_00980</name>
</gene>
<evidence type="ECO:0000313" key="2">
    <source>
        <dbReference type="Proteomes" id="UP000630923"/>
    </source>
</evidence>
<dbReference type="AlphaFoldDB" id="A0A919E3S8"/>
<protein>
    <submittedName>
        <fullName evidence="1">Uncharacterized protein</fullName>
    </submittedName>
</protein>
<dbReference type="EMBL" id="BNCI01000001">
    <property type="protein sequence ID" value="GHF11084.1"/>
    <property type="molecule type" value="Genomic_DNA"/>
</dbReference>
<keyword evidence="2" id="KW-1185">Reference proteome</keyword>
<name>A0A919E3S8_9PROT</name>
<comment type="caution">
    <text evidence="1">The sequence shown here is derived from an EMBL/GenBank/DDBJ whole genome shotgun (WGS) entry which is preliminary data.</text>
</comment>
<organism evidence="1 2">
    <name type="scientific">Kordiimonas sediminis</name>
    <dbReference type="NCBI Taxonomy" id="1735581"/>
    <lineage>
        <taxon>Bacteria</taxon>
        <taxon>Pseudomonadati</taxon>
        <taxon>Pseudomonadota</taxon>
        <taxon>Alphaproteobacteria</taxon>
        <taxon>Kordiimonadales</taxon>
        <taxon>Kordiimonadaceae</taxon>
        <taxon>Kordiimonas</taxon>
    </lineage>
</organism>
<reference evidence="1" key="2">
    <citation type="submission" date="2020-09" db="EMBL/GenBank/DDBJ databases">
        <authorList>
            <person name="Sun Q."/>
            <person name="Kim S."/>
        </authorList>
    </citation>
    <scope>NUCLEOTIDE SEQUENCE</scope>
    <source>
        <strain evidence="1">KCTC 42590</strain>
    </source>
</reference>